<dbReference type="SUPFAM" id="SSF46689">
    <property type="entry name" value="Homeodomain-like"/>
    <property type="match status" value="1"/>
</dbReference>
<dbReference type="Gene3D" id="1.10.357.10">
    <property type="entry name" value="Tetracycline Repressor, domain 2"/>
    <property type="match status" value="1"/>
</dbReference>
<dbReference type="Pfam" id="PF00440">
    <property type="entry name" value="TetR_N"/>
    <property type="match status" value="1"/>
</dbReference>
<keyword evidence="7" id="KW-1185">Reference proteome</keyword>
<dbReference type="AlphaFoldDB" id="A0A0K1JPD8"/>
<evidence type="ECO:0000256" key="3">
    <source>
        <dbReference type="ARBA" id="ARBA00023163"/>
    </source>
</evidence>
<dbReference type="EMBL" id="CP011112">
    <property type="protein sequence ID" value="AKU18576.1"/>
    <property type="molecule type" value="Genomic_DNA"/>
</dbReference>
<protein>
    <recommendedName>
        <fullName evidence="5">HTH tetR-type domain-containing protein</fullName>
    </recommendedName>
</protein>
<dbReference type="PANTHER" id="PTHR30055:SF234">
    <property type="entry name" value="HTH-TYPE TRANSCRIPTIONAL REGULATOR BETI"/>
    <property type="match status" value="1"/>
</dbReference>
<dbReference type="STRING" id="571913.VV02_02525"/>
<dbReference type="InterPro" id="IPR036271">
    <property type="entry name" value="Tet_transcr_reg_TetR-rel_C_sf"/>
</dbReference>
<dbReference type="InterPro" id="IPR009057">
    <property type="entry name" value="Homeodomain-like_sf"/>
</dbReference>
<dbReference type="KEGG" id="lmoi:VV02_02525"/>
<dbReference type="SUPFAM" id="SSF48498">
    <property type="entry name" value="Tetracyclin repressor-like, C-terminal domain"/>
    <property type="match status" value="1"/>
</dbReference>
<evidence type="ECO:0000256" key="1">
    <source>
        <dbReference type="ARBA" id="ARBA00023015"/>
    </source>
</evidence>
<dbReference type="PROSITE" id="PS50977">
    <property type="entry name" value="HTH_TETR_2"/>
    <property type="match status" value="1"/>
</dbReference>
<dbReference type="OrthoDB" id="3192968at2"/>
<name>A0A0K1JPD8_9MICO</name>
<keyword evidence="2 4" id="KW-0238">DNA-binding</keyword>
<feature type="DNA-binding region" description="H-T-H motif" evidence="4">
    <location>
        <begin position="46"/>
        <end position="65"/>
    </location>
</feature>
<organism evidence="6 7">
    <name type="scientific">Luteipulveratus mongoliensis</name>
    <dbReference type="NCBI Taxonomy" id="571913"/>
    <lineage>
        <taxon>Bacteria</taxon>
        <taxon>Bacillati</taxon>
        <taxon>Actinomycetota</taxon>
        <taxon>Actinomycetes</taxon>
        <taxon>Micrococcales</taxon>
        <taxon>Dermacoccaceae</taxon>
        <taxon>Luteipulveratus</taxon>
    </lineage>
</organism>
<feature type="domain" description="HTH tetR-type" evidence="5">
    <location>
        <begin position="24"/>
        <end position="83"/>
    </location>
</feature>
<gene>
    <name evidence="6" type="ORF">VV02_02525</name>
</gene>
<evidence type="ECO:0000313" key="7">
    <source>
        <dbReference type="Proteomes" id="UP000066480"/>
    </source>
</evidence>
<dbReference type="Pfam" id="PF21597">
    <property type="entry name" value="TetR_C_43"/>
    <property type="match status" value="1"/>
</dbReference>
<dbReference type="GO" id="GO:0003700">
    <property type="term" value="F:DNA-binding transcription factor activity"/>
    <property type="evidence" value="ECO:0007669"/>
    <property type="project" value="TreeGrafter"/>
</dbReference>
<dbReference type="InterPro" id="IPR049445">
    <property type="entry name" value="TetR_SbtR-like_C"/>
</dbReference>
<evidence type="ECO:0000259" key="5">
    <source>
        <dbReference type="PROSITE" id="PS50977"/>
    </source>
</evidence>
<dbReference type="GO" id="GO:0000976">
    <property type="term" value="F:transcription cis-regulatory region binding"/>
    <property type="evidence" value="ECO:0007669"/>
    <property type="project" value="TreeGrafter"/>
</dbReference>
<dbReference type="PANTHER" id="PTHR30055">
    <property type="entry name" value="HTH-TYPE TRANSCRIPTIONAL REGULATOR RUTR"/>
    <property type="match status" value="1"/>
</dbReference>
<sequence length="208" mass="22496">MATQESPTIDVNAPACKPMRADAIRNRDKLLQVATQAFTDKGADASLDYIAKQAGVGIGTLYRHFPTREDLVMAVYGRQIEALEQRSHELPKQHDPAEALHEWMRGFVDYYAVKQGMVTLLRSMMQSSPDAFTDARATMRSATDRILQPAIKSGSIRSDVSAEALLRALGGICLSSGGPGAPTSPPETTLALVDLVFDGLRYGAKTDG</sequence>
<keyword evidence="3" id="KW-0804">Transcription</keyword>
<accession>A0A0K1JPD8</accession>
<keyword evidence="1" id="KW-0805">Transcription regulation</keyword>
<dbReference type="Proteomes" id="UP000066480">
    <property type="component" value="Chromosome"/>
</dbReference>
<evidence type="ECO:0000256" key="4">
    <source>
        <dbReference type="PROSITE-ProRule" id="PRU00335"/>
    </source>
</evidence>
<dbReference type="InterPro" id="IPR050109">
    <property type="entry name" value="HTH-type_TetR-like_transc_reg"/>
</dbReference>
<reference evidence="6 7" key="1">
    <citation type="submission" date="2015-03" db="EMBL/GenBank/DDBJ databases">
        <title>Luteipulveratus halotolerans sp. nov., a novel actinobacterium (Dermacoccaceae) from Sarawak, Malaysia.</title>
        <authorList>
            <person name="Juboi H."/>
            <person name="Basik A."/>
            <person name="Shamsul S.S."/>
            <person name="Arnold P."/>
            <person name="Schmitt E.K."/>
            <person name="Sanglier J.-J."/>
            <person name="Yeo T."/>
        </authorList>
    </citation>
    <scope>NUCLEOTIDE SEQUENCE [LARGE SCALE GENOMIC DNA]</scope>
    <source>
        <strain evidence="6 7">MN07-A0370</strain>
    </source>
</reference>
<proteinExistence type="predicted"/>
<dbReference type="InterPro" id="IPR001647">
    <property type="entry name" value="HTH_TetR"/>
</dbReference>
<evidence type="ECO:0000256" key="2">
    <source>
        <dbReference type="ARBA" id="ARBA00023125"/>
    </source>
</evidence>
<dbReference type="PRINTS" id="PR00455">
    <property type="entry name" value="HTHTETR"/>
</dbReference>
<evidence type="ECO:0000313" key="6">
    <source>
        <dbReference type="EMBL" id="AKU18576.1"/>
    </source>
</evidence>